<name>A0A9D2T636_9FIRM</name>
<dbReference type="Pfam" id="PF02578">
    <property type="entry name" value="Cu-oxidase_4"/>
    <property type="match status" value="1"/>
</dbReference>
<dbReference type="NCBIfam" id="TIGR00726">
    <property type="entry name" value="peptidoglycan editing factor PgeF"/>
    <property type="match status" value="1"/>
</dbReference>
<dbReference type="InterPro" id="IPR038371">
    <property type="entry name" value="Cu_polyphenol_OxRdtase_sf"/>
</dbReference>
<dbReference type="EMBL" id="DWWL01000015">
    <property type="protein sequence ID" value="HJC47009.1"/>
    <property type="molecule type" value="Genomic_DNA"/>
</dbReference>
<comment type="catalytic activity">
    <reaction evidence="10">
        <text>S-methyl-5'-thioadenosine + phosphate = 5-(methylsulfanyl)-alpha-D-ribose 1-phosphate + adenine</text>
        <dbReference type="Rhea" id="RHEA:11852"/>
        <dbReference type="ChEBI" id="CHEBI:16708"/>
        <dbReference type="ChEBI" id="CHEBI:17509"/>
        <dbReference type="ChEBI" id="CHEBI:43474"/>
        <dbReference type="ChEBI" id="CHEBI:58533"/>
        <dbReference type="EC" id="2.4.2.28"/>
    </reaction>
    <physiologicalReaction direction="left-to-right" evidence="10">
        <dbReference type="Rhea" id="RHEA:11853"/>
    </physiologicalReaction>
</comment>
<evidence type="ECO:0000256" key="8">
    <source>
        <dbReference type="ARBA" id="ARBA00047989"/>
    </source>
</evidence>
<dbReference type="AlphaFoldDB" id="A0A9D2T636"/>
<comment type="catalytic activity">
    <reaction evidence="8">
        <text>adenosine + H2O + H(+) = inosine + NH4(+)</text>
        <dbReference type="Rhea" id="RHEA:24408"/>
        <dbReference type="ChEBI" id="CHEBI:15377"/>
        <dbReference type="ChEBI" id="CHEBI:15378"/>
        <dbReference type="ChEBI" id="CHEBI:16335"/>
        <dbReference type="ChEBI" id="CHEBI:17596"/>
        <dbReference type="ChEBI" id="CHEBI:28938"/>
        <dbReference type="EC" id="3.5.4.4"/>
    </reaction>
    <physiologicalReaction direction="left-to-right" evidence="8">
        <dbReference type="Rhea" id="RHEA:24409"/>
    </physiologicalReaction>
</comment>
<evidence type="ECO:0000256" key="5">
    <source>
        <dbReference type="ARBA" id="ARBA00022723"/>
    </source>
</evidence>
<evidence type="ECO:0000256" key="10">
    <source>
        <dbReference type="ARBA" id="ARBA00049893"/>
    </source>
</evidence>
<dbReference type="PANTHER" id="PTHR30616:SF2">
    <property type="entry name" value="PURINE NUCLEOSIDE PHOSPHORYLASE LACC1"/>
    <property type="match status" value="1"/>
</dbReference>
<comment type="function">
    <text evidence="2">Purine nucleoside enzyme that catalyzes the phosphorolysis of adenosine and inosine nucleosides, yielding D-ribose 1-phosphate and the respective free bases, adenine and hypoxanthine. Also catalyzes the phosphorolysis of S-methyl-5'-thioadenosine into adenine and S-methyl-5-thio-alpha-D-ribose 1-phosphate. Also has adenosine deaminase activity.</text>
</comment>
<keyword evidence="4" id="KW-0808">Transferase</keyword>
<sequence length="286" mass="31753">MEKIIWKRKSGAEPMETAEQAGVPYLRFLALEETGLVIHGFSTRLGGVSQGCYSSMNLSFTRGDDKSAVEENYRRMAAALGVEKESMTLTWQTHTVNVRRVGREDRGKGVTRERDYRDVDGLVTDEPDITLVTFFADCVPLYFLDPVKKAIGLSHSGWRGTAARMGQRTLEKMSAEFGTDPKDVIACIGPSICGDCYEVGEEVADVFAAEFGPKWENSILRPGIRPGKYQLDLWKANEAVLLEAGVAPDHLHVTDICTCCNPDYLYSHRKMGEKRGNLCAFLALKS</sequence>
<comment type="caution">
    <text evidence="12">The sequence shown here is derived from an EMBL/GenBank/DDBJ whole genome shotgun (WGS) entry which is preliminary data.</text>
</comment>
<protein>
    <recommendedName>
        <fullName evidence="11">Purine nucleoside phosphorylase</fullName>
    </recommendedName>
</protein>
<evidence type="ECO:0000256" key="4">
    <source>
        <dbReference type="ARBA" id="ARBA00022679"/>
    </source>
</evidence>
<dbReference type="Gene3D" id="3.60.140.10">
    <property type="entry name" value="CNF1/YfiH-like putative cysteine hydrolases"/>
    <property type="match status" value="1"/>
</dbReference>
<comment type="catalytic activity">
    <reaction evidence="1">
        <text>inosine + phosphate = alpha-D-ribose 1-phosphate + hypoxanthine</text>
        <dbReference type="Rhea" id="RHEA:27646"/>
        <dbReference type="ChEBI" id="CHEBI:17368"/>
        <dbReference type="ChEBI" id="CHEBI:17596"/>
        <dbReference type="ChEBI" id="CHEBI:43474"/>
        <dbReference type="ChEBI" id="CHEBI:57720"/>
        <dbReference type="EC" id="2.4.2.1"/>
    </reaction>
    <physiologicalReaction direction="left-to-right" evidence="1">
        <dbReference type="Rhea" id="RHEA:27647"/>
    </physiologicalReaction>
</comment>
<proteinExistence type="inferred from homology"/>
<evidence type="ECO:0000313" key="12">
    <source>
        <dbReference type="EMBL" id="HJC47009.1"/>
    </source>
</evidence>
<evidence type="ECO:0000256" key="2">
    <source>
        <dbReference type="ARBA" id="ARBA00003215"/>
    </source>
</evidence>
<evidence type="ECO:0000256" key="6">
    <source>
        <dbReference type="ARBA" id="ARBA00022801"/>
    </source>
</evidence>
<keyword evidence="6" id="KW-0378">Hydrolase</keyword>
<dbReference type="InterPro" id="IPR011324">
    <property type="entry name" value="Cytotoxic_necrot_fac-like_cat"/>
</dbReference>
<comment type="catalytic activity">
    <reaction evidence="9">
        <text>adenosine + phosphate = alpha-D-ribose 1-phosphate + adenine</text>
        <dbReference type="Rhea" id="RHEA:27642"/>
        <dbReference type="ChEBI" id="CHEBI:16335"/>
        <dbReference type="ChEBI" id="CHEBI:16708"/>
        <dbReference type="ChEBI" id="CHEBI:43474"/>
        <dbReference type="ChEBI" id="CHEBI:57720"/>
        <dbReference type="EC" id="2.4.2.1"/>
    </reaction>
    <physiologicalReaction direction="left-to-right" evidence="9">
        <dbReference type="Rhea" id="RHEA:27643"/>
    </physiologicalReaction>
</comment>
<gene>
    <name evidence="12" type="primary">pgeF</name>
    <name evidence="12" type="ORF">IAA04_03035</name>
</gene>
<dbReference type="GO" id="GO:0017061">
    <property type="term" value="F:S-methyl-5-thioadenosine phosphorylase activity"/>
    <property type="evidence" value="ECO:0007669"/>
    <property type="project" value="UniProtKB-EC"/>
</dbReference>
<evidence type="ECO:0000256" key="1">
    <source>
        <dbReference type="ARBA" id="ARBA00000553"/>
    </source>
</evidence>
<dbReference type="CDD" id="cd16833">
    <property type="entry name" value="YfiH"/>
    <property type="match status" value="1"/>
</dbReference>
<comment type="similarity">
    <text evidence="3 11">Belongs to the purine nucleoside phosphorylase YfiH/LACC1 family.</text>
</comment>
<dbReference type="InterPro" id="IPR003730">
    <property type="entry name" value="Cu_polyphenol_OxRdtase"/>
</dbReference>
<evidence type="ECO:0000256" key="11">
    <source>
        <dbReference type="RuleBase" id="RU361274"/>
    </source>
</evidence>
<dbReference type="SUPFAM" id="SSF64438">
    <property type="entry name" value="CNF1/YfiH-like putative cysteine hydrolases"/>
    <property type="match status" value="1"/>
</dbReference>
<evidence type="ECO:0000256" key="9">
    <source>
        <dbReference type="ARBA" id="ARBA00048968"/>
    </source>
</evidence>
<dbReference type="GO" id="GO:0005507">
    <property type="term" value="F:copper ion binding"/>
    <property type="evidence" value="ECO:0007669"/>
    <property type="project" value="TreeGrafter"/>
</dbReference>
<accession>A0A9D2T636</accession>
<dbReference type="GO" id="GO:0016787">
    <property type="term" value="F:hydrolase activity"/>
    <property type="evidence" value="ECO:0007669"/>
    <property type="project" value="UniProtKB-KW"/>
</dbReference>
<dbReference type="PANTHER" id="PTHR30616">
    <property type="entry name" value="UNCHARACTERIZED PROTEIN YFIH"/>
    <property type="match status" value="1"/>
</dbReference>
<evidence type="ECO:0000313" key="13">
    <source>
        <dbReference type="Proteomes" id="UP000823883"/>
    </source>
</evidence>
<evidence type="ECO:0000256" key="3">
    <source>
        <dbReference type="ARBA" id="ARBA00007353"/>
    </source>
</evidence>
<reference evidence="12" key="1">
    <citation type="journal article" date="2021" name="PeerJ">
        <title>Extensive microbial diversity within the chicken gut microbiome revealed by metagenomics and culture.</title>
        <authorList>
            <person name="Gilroy R."/>
            <person name="Ravi A."/>
            <person name="Getino M."/>
            <person name="Pursley I."/>
            <person name="Horton D.L."/>
            <person name="Alikhan N.F."/>
            <person name="Baker D."/>
            <person name="Gharbi K."/>
            <person name="Hall N."/>
            <person name="Watson M."/>
            <person name="Adriaenssens E.M."/>
            <person name="Foster-Nyarko E."/>
            <person name="Jarju S."/>
            <person name="Secka A."/>
            <person name="Antonio M."/>
            <person name="Oren A."/>
            <person name="Chaudhuri R.R."/>
            <person name="La Ragione R."/>
            <person name="Hildebrand F."/>
            <person name="Pallen M.J."/>
        </authorList>
    </citation>
    <scope>NUCLEOTIDE SEQUENCE</scope>
    <source>
        <strain evidence="12">CHK183-5548</strain>
    </source>
</reference>
<organism evidence="12 13">
    <name type="scientific">Candidatus Lachnoclostridium pullistercoris</name>
    <dbReference type="NCBI Taxonomy" id="2838632"/>
    <lineage>
        <taxon>Bacteria</taxon>
        <taxon>Bacillati</taxon>
        <taxon>Bacillota</taxon>
        <taxon>Clostridia</taxon>
        <taxon>Lachnospirales</taxon>
        <taxon>Lachnospiraceae</taxon>
    </lineage>
</organism>
<keyword evidence="7" id="KW-0862">Zinc</keyword>
<dbReference type="Proteomes" id="UP000823883">
    <property type="component" value="Unassembled WGS sequence"/>
</dbReference>
<reference evidence="12" key="2">
    <citation type="submission" date="2021-04" db="EMBL/GenBank/DDBJ databases">
        <authorList>
            <person name="Gilroy R."/>
        </authorList>
    </citation>
    <scope>NUCLEOTIDE SEQUENCE</scope>
    <source>
        <strain evidence="12">CHK183-5548</strain>
    </source>
</reference>
<keyword evidence="5" id="KW-0479">Metal-binding</keyword>
<evidence type="ECO:0000256" key="7">
    <source>
        <dbReference type="ARBA" id="ARBA00022833"/>
    </source>
</evidence>